<feature type="region of interest" description="Disordered" evidence="3">
    <location>
        <begin position="81"/>
        <end position="102"/>
    </location>
</feature>
<dbReference type="Gene3D" id="6.10.140.1710">
    <property type="match status" value="1"/>
</dbReference>
<dbReference type="InterPro" id="IPR035269">
    <property type="entry name" value="PSMD9"/>
</dbReference>
<evidence type="ECO:0000256" key="3">
    <source>
        <dbReference type="SAM" id="MobiDB-lite"/>
    </source>
</evidence>
<evidence type="ECO:0000256" key="1">
    <source>
        <dbReference type="ARBA" id="ARBA00023186"/>
    </source>
</evidence>
<proteinExistence type="predicted"/>
<dbReference type="OrthoDB" id="72325at2759"/>
<dbReference type="Gene3D" id="2.30.42.10">
    <property type="match status" value="1"/>
</dbReference>
<feature type="domain" description="PDZ" evidence="4">
    <location>
        <begin position="104"/>
        <end position="163"/>
    </location>
</feature>
<gene>
    <name evidence="6" type="ORF">ALEPTO_LOCUS6403</name>
</gene>
<sequence length="197" mass="21384">MARKDAIEAEVAELEQVLKGQGVGMTEPLVDNFGFPRADVDLVAIRTARARIIALRNDHKAIMLQIEQALHAIHAEAQEKKRVESQRLSENTGSGLITSEQDQVNAVAPDSPAKDAGLQKGDKILNFGTIHAGNHEKLQALNTLVGQSEGKIIDVTIERDSSSSSEELLPPTRMVLQFTPRRGWGGRGLLGCHISPI</sequence>
<evidence type="ECO:0000313" key="6">
    <source>
        <dbReference type="EMBL" id="CAG8562189.1"/>
    </source>
</evidence>
<dbReference type="Proteomes" id="UP000789508">
    <property type="component" value="Unassembled WGS sequence"/>
</dbReference>
<organism evidence="6 7">
    <name type="scientific">Ambispora leptoticha</name>
    <dbReference type="NCBI Taxonomy" id="144679"/>
    <lineage>
        <taxon>Eukaryota</taxon>
        <taxon>Fungi</taxon>
        <taxon>Fungi incertae sedis</taxon>
        <taxon>Mucoromycota</taxon>
        <taxon>Glomeromycotina</taxon>
        <taxon>Glomeromycetes</taxon>
        <taxon>Archaeosporales</taxon>
        <taxon>Ambisporaceae</taxon>
        <taxon>Ambispora</taxon>
    </lineage>
</organism>
<dbReference type="InterPro" id="IPR001478">
    <property type="entry name" value="PDZ"/>
</dbReference>
<dbReference type="AlphaFoldDB" id="A0A9N9FU11"/>
<dbReference type="GO" id="GO:0005737">
    <property type="term" value="C:cytoplasm"/>
    <property type="evidence" value="ECO:0007669"/>
    <property type="project" value="TreeGrafter"/>
</dbReference>
<dbReference type="PANTHER" id="PTHR12651">
    <property type="entry name" value="26S PROTEASOME NON-ATPASE REGULATORY SUBUNIT 9"/>
    <property type="match status" value="1"/>
</dbReference>
<accession>A0A9N9FU11</accession>
<comment type="caution">
    <text evidence="6">The sequence shown here is derived from an EMBL/GenBank/DDBJ whole genome shotgun (WGS) entry which is preliminary data.</text>
</comment>
<dbReference type="PANTHER" id="PTHR12651:SF1">
    <property type="entry name" value="26S PROTEASOME NON-ATPASE REGULATORY SUBUNIT 9"/>
    <property type="match status" value="1"/>
</dbReference>
<dbReference type="FunFam" id="2.30.42.10:FF:000107">
    <property type="entry name" value="26S proteasome non-ATPase regulatory subunit 9"/>
    <property type="match status" value="1"/>
</dbReference>
<dbReference type="EMBL" id="CAJVPS010002191">
    <property type="protein sequence ID" value="CAG8562189.1"/>
    <property type="molecule type" value="Genomic_DNA"/>
</dbReference>
<evidence type="ECO:0000313" key="7">
    <source>
        <dbReference type="Proteomes" id="UP000789508"/>
    </source>
</evidence>
<dbReference type="InterPro" id="IPR040815">
    <property type="entry name" value="Nas2_N"/>
</dbReference>
<reference evidence="6" key="1">
    <citation type="submission" date="2021-06" db="EMBL/GenBank/DDBJ databases">
        <authorList>
            <person name="Kallberg Y."/>
            <person name="Tangrot J."/>
            <person name="Rosling A."/>
        </authorList>
    </citation>
    <scope>NUCLEOTIDE SEQUENCE</scope>
    <source>
        <strain evidence="6">FL130A</strain>
    </source>
</reference>
<keyword evidence="7" id="KW-1185">Reference proteome</keyword>
<name>A0A9N9FU11_9GLOM</name>
<feature type="compositionally biased region" description="Polar residues" evidence="3">
    <location>
        <begin position="88"/>
        <end position="102"/>
    </location>
</feature>
<protein>
    <recommendedName>
        <fullName evidence="2">Probable 26S proteasome regulatory subunit p27</fullName>
    </recommendedName>
</protein>
<dbReference type="GO" id="GO:0070682">
    <property type="term" value="P:proteasome regulatory particle assembly"/>
    <property type="evidence" value="ECO:0007669"/>
    <property type="project" value="InterPro"/>
</dbReference>
<evidence type="ECO:0000259" key="5">
    <source>
        <dbReference type="Pfam" id="PF18265"/>
    </source>
</evidence>
<feature type="domain" description="Nas2 N-terminal" evidence="5">
    <location>
        <begin position="1"/>
        <end position="75"/>
    </location>
</feature>
<keyword evidence="1" id="KW-0143">Chaperone</keyword>
<dbReference type="SUPFAM" id="SSF50156">
    <property type="entry name" value="PDZ domain-like"/>
    <property type="match status" value="1"/>
</dbReference>
<dbReference type="Pfam" id="PF13180">
    <property type="entry name" value="PDZ_2"/>
    <property type="match status" value="1"/>
</dbReference>
<evidence type="ECO:0000256" key="2">
    <source>
        <dbReference type="ARBA" id="ARBA00068021"/>
    </source>
</evidence>
<dbReference type="GO" id="GO:0005634">
    <property type="term" value="C:nucleus"/>
    <property type="evidence" value="ECO:0007669"/>
    <property type="project" value="TreeGrafter"/>
</dbReference>
<dbReference type="Pfam" id="PF18265">
    <property type="entry name" value="Nas2_N"/>
    <property type="match status" value="1"/>
</dbReference>
<evidence type="ECO:0000259" key="4">
    <source>
        <dbReference type="Pfam" id="PF13180"/>
    </source>
</evidence>
<dbReference type="InterPro" id="IPR036034">
    <property type="entry name" value="PDZ_sf"/>
</dbReference>